<accession>A0A7Z2NYC3</accession>
<organism evidence="4 5">
    <name type="scientific">Sphingomonas changnyeongensis</name>
    <dbReference type="NCBI Taxonomy" id="2698679"/>
    <lineage>
        <taxon>Bacteria</taxon>
        <taxon>Pseudomonadati</taxon>
        <taxon>Pseudomonadota</taxon>
        <taxon>Alphaproteobacteria</taxon>
        <taxon>Sphingomonadales</taxon>
        <taxon>Sphingomonadaceae</taxon>
        <taxon>Sphingomonas</taxon>
    </lineage>
</organism>
<dbReference type="RefSeq" id="WP_160593688.1">
    <property type="nucleotide sequence ID" value="NZ_CP047895.1"/>
</dbReference>
<dbReference type="GO" id="GO:0000160">
    <property type="term" value="P:phosphorelay signal transduction system"/>
    <property type="evidence" value="ECO:0007669"/>
    <property type="project" value="InterPro"/>
</dbReference>
<protein>
    <submittedName>
        <fullName evidence="4">Response regulator</fullName>
    </submittedName>
</protein>
<dbReference type="EMBL" id="CP047895">
    <property type="protein sequence ID" value="QHL91652.1"/>
    <property type="molecule type" value="Genomic_DNA"/>
</dbReference>
<evidence type="ECO:0000313" key="4">
    <source>
        <dbReference type="EMBL" id="QHL91652.1"/>
    </source>
</evidence>
<dbReference type="PANTHER" id="PTHR44591:SF3">
    <property type="entry name" value="RESPONSE REGULATORY DOMAIN-CONTAINING PROTEIN"/>
    <property type="match status" value="1"/>
</dbReference>
<dbReference type="Proteomes" id="UP000464468">
    <property type="component" value="Chromosome"/>
</dbReference>
<gene>
    <name evidence="4" type="ORF">GVO57_13670</name>
</gene>
<dbReference type="KEGG" id="schy:GVO57_13670"/>
<name>A0A7Z2NYC3_9SPHN</name>
<evidence type="ECO:0000313" key="5">
    <source>
        <dbReference type="Proteomes" id="UP000464468"/>
    </source>
</evidence>
<dbReference type="Gene3D" id="3.40.50.2300">
    <property type="match status" value="1"/>
</dbReference>
<dbReference type="AlphaFoldDB" id="A0A7Z2NYC3"/>
<dbReference type="InterPro" id="IPR011006">
    <property type="entry name" value="CheY-like_superfamily"/>
</dbReference>
<dbReference type="PANTHER" id="PTHR44591">
    <property type="entry name" value="STRESS RESPONSE REGULATOR PROTEIN 1"/>
    <property type="match status" value="1"/>
</dbReference>
<evidence type="ECO:0000256" key="1">
    <source>
        <dbReference type="ARBA" id="ARBA00022553"/>
    </source>
</evidence>
<dbReference type="SMART" id="SM00448">
    <property type="entry name" value="REC"/>
    <property type="match status" value="1"/>
</dbReference>
<keyword evidence="1 2" id="KW-0597">Phosphoprotein</keyword>
<dbReference type="InterPro" id="IPR050595">
    <property type="entry name" value="Bact_response_regulator"/>
</dbReference>
<evidence type="ECO:0000256" key="2">
    <source>
        <dbReference type="PROSITE-ProRule" id="PRU00169"/>
    </source>
</evidence>
<keyword evidence="5" id="KW-1185">Reference proteome</keyword>
<evidence type="ECO:0000259" key="3">
    <source>
        <dbReference type="PROSITE" id="PS50110"/>
    </source>
</evidence>
<proteinExistence type="predicted"/>
<dbReference type="SUPFAM" id="SSF52172">
    <property type="entry name" value="CheY-like"/>
    <property type="match status" value="1"/>
</dbReference>
<dbReference type="Pfam" id="PF00072">
    <property type="entry name" value="Response_reg"/>
    <property type="match status" value="1"/>
</dbReference>
<dbReference type="PROSITE" id="PS50110">
    <property type="entry name" value="RESPONSE_REGULATORY"/>
    <property type="match status" value="1"/>
</dbReference>
<sequence>MLKHPPSSSPPPRILVVDDEPDLREELCEWLALRGLPAVMAGDVEGALGVLRVLHGIETVLTDIRLGSASGLDLVRRARRDPALAGRHLHFALMTGQTDLTDHARDEIAELDAVLLAKPIDLGRLLGLLQAPRAA</sequence>
<feature type="modified residue" description="4-aspartylphosphate" evidence="2">
    <location>
        <position position="63"/>
    </location>
</feature>
<feature type="domain" description="Response regulatory" evidence="3">
    <location>
        <begin position="13"/>
        <end position="133"/>
    </location>
</feature>
<reference evidence="4 5" key="1">
    <citation type="submission" date="2020-01" db="EMBL/GenBank/DDBJ databases">
        <title>Sphingomonas sp. C33 whole genome sequece.</title>
        <authorList>
            <person name="Park C."/>
        </authorList>
    </citation>
    <scope>NUCLEOTIDE SEQUENCE [LARGE SCALE GENOMIC DNA]</scope>
    <source>
        <strain evidence="4 5">C33</strain>
    </source>
</reference>
<dbReference type="InterPro" id="IPR001789">
    <property type="entry name" value="Sig_transdc_resp-reg_receiver"/>
</dbReference>